<dbReference type="CDD" id="cd12797">
    <property type="entry name" value="M23_peptidase"/>
    <property type="match status" value="1"/>
</dbReference>
<dbReference type="InterPro" id="IPR016047">
    <property type="entry name" value="M23ase_b-sheet_dom"/>
</dbReference>
<feature type="signal peptide" evidence="2">
    <location>
        <begin position="1"/>
        <end position="19"/>
    </location>
</feature>
<dbReference type="EMBL" id="CACRSL010000003">
    <property type="protein sequence ID" value="VYS73787.1"/>
    <property type="molecule type" value="Genomic_DNA"/>
</dbReference>
<accession>A0A6N2QZB6</accession>
<dbReference type="InterPro" id="IPR011055">
    <property type="entry name" value="Dup_hybrid_motif"/>
</dbReference>
<dbReference type="Pfam" id="PF01551">
    <property type="entry name" value="Peptidase_M23"/>
    <property type="match status" value="1"/>
</dbReference>
<dbReference type="InterPro" id="IPR050570">
    <property type="entry name" value="Cell_wall_metabolism_enzyme"/>
</dbReference>
<name>A0A6N2QZB6_9FIRM</name>
<evidence type="ECO:0000256" key="2">
    <source>
        <dbReference type="SAM" id="SignalP"/>
    </source>
</evidence>
<proteinExistence type="predicted"/>
<keyword evidence="1 2" id="KW-0732">Signal</keyword>
<protein>
    <submittedName>
        <fullName evidence="4">L-Ala--D-Glu endopeptidase</fullName>
        <ecNumber evidence="4">3.4.-.-</ecNumber>
    </submittedName>
</protein>
<evidence type="ECO:0000259" key="3">
    <source>
        <dbReference type="Pfam" id="PF01551"/>
    </source>
</evidence>
<feature type="chain" id="PRO_5038710164" evidence="2">
    <location>
        <begin position="20"/>
        <end position="333"/>
    </location>
</feature>
<gene>
    <name evidence="4" type="primary">lytH</name>
    <name evidence="4" type="ORF">AULFYP135_00103</name>
</gene>
<dbReference type="EC" id="3.4.-.-" evidence="4"/>
<evidence type="ECO:0000313" key="4">
    <source>
        <dbReference type="EMBL" id="VYS73787.1"/>
    </source>
</evidence>
<dbReference type="GO" id="GO:0004222">
    <property type="term" value="F:metalloendopeptidase activity"/>
    <property type="evidence" value="ECO:0007669"/>
    <property type="project" value="TreeGrafter"/>
</dbReference>
<reference evidence="4" key="1">
    <citation type="submission" date="2019-11" db="EMBL/GenBank/DDBJ databases">
        <authorList>
            <person name="Feng L."/>
        </authorList>
    </citation>
    <scope>NUCLEOTIDE SEQUENCE</scope>
    <source>
        <strain evidence="4">AundefinedLFYP135</strain>
    </source>
</reference>
<feature type="domain" description="M23ase beta-sheet core" evidence="3">
    <location>
        <begin position="178"/>
        <end position="278"/>
    </location>
</feature>
<sequence length="333" mass="37932">MKKKICLAAVLLCCLSLFLLSPKEEESLPAEGYLKWVEFDIPYSALNAALEVDIDTYDTNHPVSWIDLLACLGVKYGGNWGEYRYADLQKMADTLSSTSAEELMADNKYYSYYAEAYEAVLGGMVGPYRKEAPDPSRPGEKTIVEKYGLKAYCPIAEGFGYSHYDDFGNSRDYGYRRRHLGNDLLGAVGTPIVSVESGIVEHLGWNQYGGWRVGIRSLDGKRYYYYAHMRKDHPYHRDLYEGKVVKAGEVIGYLGMTGYSTSENVNGMTRPHLHFGIQLIFDESQAEENEIWINAYEIVRLLSQNKATVERDEESKEYYRKYDIFDPIVAISD</sequence>
<evidence type="ECO:0000256" key="1">
    <source>
        <dbReference type="ARBA" id="ARBA00022729"/>
    </source>
</evidence>
<dbReference type="SUPFAM" id="SSF51261">
    <property type="entry name" value="Duplicated hybrid motif"/>
    <property type="match status" value="1"/>
</dbReference>
<keyword evidence="4" id="KW-0378">Hydrolase</keyword>
<dbReference type="AlphaFoldDB" id="A0A6N2QZB6"/>
<dbReference type="PANTHER" id="PTHR21666">
    <property type="entry name" value="PEPTIDASE-RELATED"/>
    <property type="match status" value="1"/>
</dbReference>
<organism evidence="4">
    <name type="scientific">uncultured Anaerotruncus sp</name>
    <dbReference type="NCBI Taxonomy" id="905011"/>
    <lineage>
        <taxon>Bacteria</taxon>
        <taxon>Bacillati</taxon>
        <taxon>Bacillota</taxon>
        <taxon>Clostridia</taxon>
        <taxon>Eubacteriales</taxon>
        <taxon>Oscillospiraceae</taxon>
        <taxon>Anaerotruncus</taxon>
        <taxon>environmental samples</taxon>
    </lineage>
</organism>
<dbReference type="PANTHER" id="PTHR21666:SF289">
    <property type="entry name" value="L-ALA--D-GLU ENDOPEPTIDASE"/>
    <property type="match status" value="1"/>
</dbReference>
<dbReference type="Gene3D" id="2.70.70.10">
    <property type="entry name" value="Glucose Permease (Domain IIA)"/>
    <property type="match status" value="1"/>
</dbReference>